<proteinExistence type="predicted"/>
<sequence length="142" mass="16314">MGLVSWGYRFNDNRCFLNDPQIRKQWITNVTQSLFELLERFATPYKVELGTLSKGMKHTFIVKSLISIKISISATYATDDITDVTINLNLQCYEVDEHLQTTLWNSGFLRLHNLDKRGKLKTSTTQNSYDPIKPVLSIVIKG</sequence>
<dbReference type="AlphaFoldDB" id="A0A2T0LEJ0"/>
<evidence type="ECO:0000313" key="2">
    <source>
        <dbReference type="Proteomes" id="UP000237797"/>
    </source>
</evidence>
<comment type="caution">
    <text evidence="1">The sequence shown here is derived from an EMBL/GenBank/DDBJ whole genome shotgun (WGS) entry which is preliminary data.</text>
</comment>
<evidence type="ECO:0000313" key="1">
    <source>
        <dbReference type="EMBL" id="PRX40504.1"/>
    </source>
</evidence>
<keyword evidence="2" id="KW-1185">Reference proteome</keyword>
<organism evidence="1 2">
    <name type="scientific">Planifilum fimeticola</name>
    <dbReference type="NCBI Taxonomy" id="201975"/>
    <lineage>
        <taxon>Bacteria</taxon>
        <taxon>Bacillati</taxon>
        <taxon>Bacillota</taxon>
        <taxon>Bacilli</taxon>
        <taxon>Bacillales</taxon>
        <taxon>Thermoactinomycetaceae</taxon>
        <taxon>Planifilum</taxon>
    </lineage>
</organism>
<name>A0A2T0LEJ0_9BACL</name>
<reference evidence="1 2" key="1">
    <citation type="submission" date="2018-03" db="EMBL/GenBank/DDBJ databases">
        <title>Genomic Encyclopedia of Archaeal and Bacterial Type Strains, Phase II (KMG-II): from individual species to whole genera.</title>
        <authorList>
            <person name="Goeker M."/>
        </authorList>
    </citation>
    <scope>NUCLEOTIDE SEQUENCE [LARGE SCALE GENOMIC DNA]</scope>
    <source>
        <strain evidence="1 2">DSM 44946</strain>
    </source>
</reference>
<accession>A0A2T0LEJ0</accession>
<dbReference type="EMBL" id="PVNE01000013">
    <property type="protein sequence ID" value="PRX40504.1"/>
    <property type="molecule type" value="Genomic_DNA"/>
</dbReference>
<protein>
    <submittedName>
        <fullName evidence="1">Uncharacterized protein</fullName>
    </submittedName>
</protein>
<dbReference type="Proteomes" id="UP000237797">
    <property type="component" value="Unassembled WGS sequence"/>
</dbReference>
<gene>
    <name evidence="1" type="ORF">CLV97_11391</name>
</gene>